<feature type="compositionally biased region" description="Low complexity" evidence="1">
    <location>
        <begin position="303"/>
        <end position="323"/>
    </location>
</feature>
<feature type="region of interest" description="Disordered" evidence="1">
    <location>
        <begin position="842"/>
        <end position="876"/>
    </location>
</feature>
<accession>A0AAI8YJB5</accession>
<dbReference type="AlphaFoldDB" id="A0AAI8YJB5"/>
<comment type="caution">
    <text evidence="2">The sequence shown here is derived from an EMBL/GenBank/DDBJ whole genome shotgun (WGS) entry which is preliminary data.</text>
</comment>
<protein>
    <submittedName>
        <fullName evidence="2">Uu.00g081620.m01.CDS01</fullName>
    </submittedName>
</protein>
<sequence length="933" mass="101233">MDRQTDRNSTAGNTSSQSGDDEIAAIYHSNALRGSRHQPHGDVSQDTRPNIYGTGPHAGWGSYFDRQEPLFRPNDWEYPGLALPMNDYGVPVDSPGAAPHTWPNHHTSCNHTGQHQGLGPLTLEPDYSYIGGRLQYPVLSPYHSNHQEGVAPHHWSTTPVGGNEYTIRNQPGHGHHHSPSPIEINYQLWDSRRYPSYADAMSAHPLSAHPHPLRSNSVARPPHGYQPEPLGQPMRHSHHESETARRRDEDQIWDHVRLVGRRNAEAAVSSQLRRLSLGELALHHQEEVTVTQRGGGGGEDSHGSSSSGAQSASTPSSSDSDGSSNDDDDPADEPTIPVPPNSPSPEGSTISQSTDSAENQDALRRVLQQDALDGVERILAILPRAPPPPPPPPPTPSPHPRALRHGRSPLRCVTTIRYRRTTRSDVRGVRVTVEEDLDIEYHDEGQGGHAGEPAEDGDTRSDSGGGGQTAVDRRPSAEPSTDGLGGHESQQKGTTTTTATTDGTRRSQQGGSRAEPSTKAGPPRERGDILAAEPSTDGEQPRERVDILGAGPPSTPSPRNVIHERRSEPTDDETDVLLGHDDDADLRAAEKTLRRFARLIASQRGQLASDIDPSSSSRAGPSTHLSPARDNGVQSRETAVGADTATGEASQNRDEPVTGTSTATETGDATTTRPSPWTGQPHSGDAFWRDLMFRWSWGGRFIFDKTGRKKQIGNAFPPMIVNALLGNIRVYRKRAGKDNIAAPLPLKVAKTAAHTETGGGHAEVEGDAGAVQATTDARDHDFKKHMSLDFDFDNNAGGGWGQGSASTHHLPHLQVLRGRRTATHHTKQLLVSQYKRKKITLQTPRKRSKQLSFRHSIQTNRGPGNESYENRSADNDTALTHQSITIPPKTNQSTMENAVNANATMETAGNENVFIKTEYDEDAGMEAAGSRQR</sequence>
<feature type="region of interest" description="Disordered" evidence="1">
    <location>
        <begin position="377"/>
        <end position="578"/>
    </location>
</feature>
<feature type="compositionally biased region" description="Pro residues" evidence="1">
    <location>
        <begin position="384"/>
        <end position="399"/>
    </location>
</feature>
<feature type="compositionally biased region" description="Polar residues" evidence="1">
    <location>
        <begin position="349"/>
        <end position="359"/>
    </location>
</feature>
<dbReference type="EMBL" id="CAUWAG010000010">
    <property type="protein sequence ID" value="CAJ2506976.1"/>
    <property type="molecule type" value="Genomic_DNA"/>
</dbReference>
<reference evidence="2" key="1">
    <citation type="submission" date="2023-10" db="EMBL/GenBank/DDBJ databases">
        <authorList>
            <person name="Hackl T."/>
        </authorList>
    </citation>
    <scope>NUCLEOTIDE SEQUENCE</scope>
</reference>
<dbReference type="Proteomes" id="UP001295740">
    <property type="component" value="Unassembled WGS sequence"/>
</dbReference>
<organism evidence="2 3">
    <name type="scientific">Anthostomella pinea</name>
    <dbReference type="NCBI Taxonomy" id="933095"/>
    <lineage>
        <taxon>Eukaryota</taxon>
        <taxon>Fungi</taxon>
        <taxon>Dikarya</taxon>
        <taxon>Ascomycota</taxon>
        <taxon>Pezizomycotina</taxon>
        <taxon>Sordariomycetes</taxon>
        <taxon>Xylariomycetidae</taxon>
        <taxon>Xylariales</taxon>
        <taxon>Xylariaceae</taxon>
        <taxon>Anthostomella</taxon>
    </lineage>
</organism>
<feature type="compositionally biased region" description="Low complexity" evidence="1">
    <location>
        <begin position="658"/>
        <end position="672"/>
    </location>
</feature>
<gene>
    <name evidence="2" type="ORF">KHLLAP_LOCUS7444</name>
</gene>
<proteinExistence type="predicted"/>
<feature type="compositionally biased region" description="Polar residues" evidence="1">
    <location>
        <begin position="7"/>
        <end position="18"/>
    </location>
</feature>
<feature type="compositionally biased region" description="Polar residues" evidence="1">
    <location>
        <begin position="612"/>
        <end position="625"/>
    </location>
</feature>
<evidence type="ECO:0000256" key="1">
    <source>
        <dbReference type="SAM" id="MobiDB-lite"/>
    </source>
</evidence>
<feature type="compositionally biased region" description="Low complexity" evidence="1">
    <location>
        <begin position="493"/>
        <end position="502"/>
    </location>
</feature>
<feature type="compositionally biased region" description="Basic and acidic residues" evidence="1">
    <location>
        <begin position="239"/>
        <end position="248"/>
    </location>
</feature>
<evidence type="ECO:0000313" key="3">
    <source>
        <dbReference type="Proteomes" id="UP001295740"/>
    </source>
</evidence>
<keyword evidence="3" id="KW-1185">Reference proteome</keyword>
<feature type="region of interest" description="Disordered" evidence="1">
    <location>
        <begin position="605"/>
        <end position="683"/>
    </location>
</feature>
<feature type="compositionally biased region" description="Polar residues" evidence="1">
    <location>
        <begin position="850"/>
        <end position="862"/>
    </location>
</feature>
<feature type="region of interest" description="Disordered" evidence="1">
    <location>
        <begin position="205"/>
        <end position="248"/>
    </location>
</feature>
<feature type="region of interest" description="Disordered" evidence="1">
    <location>
        <begin position="1"/>
        <end position="54"/>
    </location>
</feature>
<evidence type="ECO:0000313" key="2">
    <source>
        <dbReference type="EMBL" id="CAJ2506976.1"/>
    </source>
</evidence>
<feature type="region of interest" description="Disordered" evidence="1">
    <location>
        <begin position="290"/>
        <end position="363"/>
    </location>
</feature>
<name>A0AAI8YJB5_9PEZI</name>